<evidence type="ECO:0000259" key="4">
    <source>
        <dbReference type="Pfam" id="PF04677"/>
    </source>
</evidence>
<feature type="compositionally biased region" description="Basic and acidic residues" evidence="2">
    <location>
        <begin position="16"/>
        <end position="26"/>
    </location>
</feature>
<dbReference type="InterPro" id="IPR036265">
    <property type="entry name" value="HIT-like_sf"/>
</dbReference>
<dbReference type="InterPro" id="IPR040194">
    <property type="entry name" value="Cwf19-like"/>
</dbReference>
<feature type="region of interest" description="Disordered" evidence="2">
    <location>
        <begin position="496"/>
        <end position="523"/>
    </location>
</feature>
<protein>
    <submittedName>
        <fullName evidence="6">Uncharacterized protein isoform X1</fullName>
    </submittedName>
</protein>
<dbReference type="Pfam" id="PF04676">
    <property type="entry name" value="CwfJ_C_2"/>
    <property type="match status" value="1"/>
</dbReference>
<feature type="region of interest" description="Disordered" evidence="2">
    <location>
        <begin position="552"/>
        <end position="586"/>
    </location>
</feature>
<feature type="compositionally biased region" description="Basic and acidic residues" evidence="2">
    <location>
        <begin position="496"/>
        <end position="516"/>
    </location>
</feature>
<evidence type="ECO:0000256" key="1">
    <source>
        <dbReference type="ARBA" id="ARBA00006795"/>
    </source>
</evidence>
<evidence type="ECO:0000259" key="3">
    <source>
        <dbReference type="Pfam" id="PF04676"/>
    </source>
</evidence>
<accession>A0ABM4X953</accession>
<dbReference type="Proteomes" id="UP001652660">
    <property type="component" value="Chromosome 3e"/>
</dbReference>
<dbReference type="InterPro" id="IPR006768">
    <property type="entry name" value="Cwf19-like_C_dom-1"/>
</dbReference>
<feature type="compositionally biased region" description="Basic residues" evidence="2">
    <location>
        <begin position="153"/>
        <end position="164"/>
    </location>
</feature>
<gene>
    <name evidence="6" type="primary">LOC140038889</name>
</gene>
<name>A0ABM4X953_COFAR</name>
<proteinExistence type="inferred from homology"/>
<feature type="domain" description="Cwf19-like protein C-terminal" evidence="3">
    <location>
        <begin position="725"/>
        <end position="822"/>
    </location>
</feature>
<feature type="region of interest" description="Disordered" evidence="2">
    <location>
        <begin position="74"/>
        <end position="249"/>
    </location>
</feature>
<feature type="region of interest" description="Disordered" evidence="2">
    <location>
        <begin position="16"/>
        <end position="60"/>
    </location>
</feature>
<dbReference type="PANTHER" id="PTHR12072:SF5">
    <property type="entry name" value="CWF19-LIKE PROTEIN 2"/>
    <property type="match status" value="1"/>
</dbReference>
<organism evidence="5 6">
    <name type="scientific">Coffea arabica</name>
    <name type="common">Arabian coffee</name>
    <dbReference type="NCBI Taxonomy" id="13443"/>
    <lineage>
        <taxon>Eukaryota</taxon>
        <taxon>Viridiplantae</taxon>
        <taxon>Streptophyta</taxon>
        <taxon>Embryophyta</taxon>
        <taxon>Tracheophyta</taxon>
        <taxon>Spermatophyta</taxon>
        <taxon>Magnoliopsida</taxon>
        <taxon>eudicotyledons</taxon>
        <taxon>Gunneridae</taxon>
        <taxon>Pentapetalae</taxon>
        <taxon>asterids</taxon>
        <taxon>lamiids</taxon>
        <taxon>Gentianales</taxon>
        <taxon>Rubiaceae</taxon>
        <taxon>Ixoroideae</taxon>
        <taxon>Gardenieae complex</taxon>
        <taxon>Bertiereae - Coffeeae clade</taxon>
        <taxon>Coffeeae</taxon>
        <taxon>Coffea</taxon>
    </lineage>
</organism>
<feature type="domain" description="Cwf19-like C-terminal" evidence="4">
    <location>
        <begin position="596"/>
        <end position="716"/>
    </location>
</feature>
<dbReference type="PANTHER" id="PTHR12072">
    <property type="entry name" value="CWF19, CELL CYCLE CONTROL PROTEIN"/>
    <property type="match status" value="1"/>
</dbReference>
<dbReference type="Pfam" id="PF04677">
    <property type="entry name" value="CwfJ_C_1"/>
    <property type="match status" value="1"/>
</dbReference>
<evidence type="ECO:0000256" key="2">
    <source>
        <dbReference type="SAM" id="MobiDB-lite"/>
    </source>
</evidence>
<dbReference type="SUPFAM" id="SSF54197">
    <property type="entry name" value="HIT-like"/>
    <property type="match status" value="1"/>
</dbReference>
<reference evidence="6" key="1">
    <citation type="submission" date="2025-08" db="UniProtKB">
        <authorList>
            <consortium name="RefSeq"/>
        </authorList>
    </citation>
    <scope>IDENTIFICATION</scope>
    <source>
        <tissue evidence="6">Leaves</tissue>
    </source>
</reference>
<feature type="compositionally biased region" description="Low complexity" evidence="2">
    <location>
        <begin position="74"/>
        <end position="84"/>
    </location>
</feature>
<feature type="compositionally biased region" description="Basic residues" evidence="2">
    <location>
        <begin position="99"/>
        <end position="110"/>
    </location>
</feature>
<dbReference type="RefSeq" id="XP_071940563.1">
    <property type="nucleotide sequence ID" value="XM_072084462.1"/>
</dbReference>
<comment type="similarity">
    <text evidence="1">Belongs to the CWF19 family.</text>
</comment>
<keyword evidence="5" id="KW-1185">Reference proteome</keyword>
<feature type="compositionally biased region" description="Acidic residues" evidence="2">
    <location>
        <begin position="133"/>
        <end position="149"/>
    </location>
</feature>
<feature type="compositionally biased region" description="Basic and acidic residues" evidence="2">
    <location>
        <begin position="185"/>
        <end position="204"/>
    </location>
</feature>
<dbReference type="GeneID" id="140038889"/>
<feature type="compositionally biased region" description="Basic and acidic residues" evidence="2">
    <location>
        <begin position="85"/>
        <end position="98"/>
    </location>
</feature>
<dbReference type="InterPro" id="IPR006767">
    <property type="entry name" value="Cwf19-like_C_dom-2"/>
</dbReference>
<evidence type="ECO:0000313" key="6">
    <source>
        <dbReference type="RefSeq" id="XP_071940563.1"/>
    </source>
</evidence>
<evidence type="ECO:0000313" key="5">
    <source>
        <dbReference type="Proteomes" id="UP001652660"/>
    </source>
</evidence>
<sequence>MLSGLKFIPRDKIEVKGLDEDTDGCRKERKKSRTRKEIDRRKKKKGSHYSSSSDDEDFGRIKSGFEKKKKWYASDDGLSSYSDRSGSESESDHNEKKGRSGKRKEKRRRKDRLEDEGVGSTIKKKKSRRKDSDDDDDYSSNDYGNEDSDNESHRKKGKRRWKKDKRGELEDDDDGGGSESQNLRDISRKEMGLDWMLRPKDTMEKTPGTALDNQQEVQVEAEEIKKENPRELNPYLKDNGSGYPEDSDANARRNQLFSSSLVGDGGASWRLKALKRAQEQAAREGRKLQEVVEDRWGSLGEVAVSAASHRVAPNHAHLHAIKSRRRGLKDEGQTDTDGDKGIFTEKVCFLQIVLFLKGVGLMKQYFPILKEISIFLDGSSRHTKMRVPKVQDSLSWGKRKMPAQDINLSAAVNSLNKFSNDGSFMCDFMQKNNDSLNDPVSSSNTKNDRLVESNLVERHGEDGPTVKPALTANQLAAKVMQLRMKGKHEEAQKLLEEAESTKVKPDAEEESHRPRIDGSTSRYIMHDVSARQKMKEEDADLHLAQKIMRNQQYKVSGQADDEYDYEDGPRKKTRHKGRGTDQKSNEISQATRIANRLLTQKERCQFCFENPARPKHLVVAIANFTYLSLPHRQPVVPGHCCIVTMQHESSTRTVDNNVWDEIRNFKKCLIMMFAKQDKEVVFLETVMGLAQQRRHCLLECIPLPQEVAKQAPLYFKKAIDEAEEEWSQHNAKKLIDTSQKGLRASIPKNFPYFHVEFGLDKGFVHVIDDEKQFKSNFGFNVIRGMLRLPAEDMHRRQKHESLEMQKQAVVGFARDWEPFDWTKQLD</sequence>